<comment type="catalytic activity">
    <reaction evidence="5">
        <text>guanosine(9) in tRNA + S-adenosyl-L-methionine = N(1)-methylguanosine(9) in tRNA + S-adenosyl-L-homocysteine + H(+)</text>
        <dbReference type="Rhea" id="RHEA:43156"/>
        <dbReference type="Rhea" id="RHEA-COMP:10367"/>
        <dbReference type="Rhea" id="RHEA-COMP:10368"/>
        <dbReference type="ChEBI" id="CHEBI:15378"/>
        <dbReference type="ChEBI" id="CHEBI:57856"/>
        <dbReference type="ChEBI" id="CHEBI:59789"/>
        <dbReference type="ChEBI" id="CHEBI:73542"/>
        <dbReference type="ChEBI" id="CHEBI:74269"/>
        <dbReference type="EC" id="2.1.1.221"/>
    </reaction>
</comment>
<dbReference type="GeneID" id="19012707"/>
<evidence type="ECO:0000259" key="7">
    <source>
        <dbReference type="PROSITE" id="PS51675"/>
    </source>
</evidence>
<dbReference type="Proteomes" id="UP000198341">
    <property type="component" value="Chromosome 11"/>
</dbReference>
<evidence type="ECO:0000256" key="1">
    <source>
        <dbReference type="ARBA" id="ARBA00012797"/>
    </source>
</evidence>
<feature type="region of interest" description="Disordered" evidence="6">
    <location>
        <begin position="1"/>
        <end position="76"/>
    </location>
</feature>
<dbReference type="InterPro" id="IPR038459">
    <property type="entry name" value="MT_TRM10-typ_sf"/>
</dbReference>
<dbReference type="EC" id="2.1.1.221" evidence="1"/>
<keyword evidence="2" id="KW-0489">Methyltransferase</keyword>
<gene>
    <name evidence="8" type="ordered locus">Bathy11g00150</name>
</gene>
<proteinExistence type="predicted"/>
<feature type="domain" description="SAM-dependent MTase TRM10-type" evidence="7">
    <location>
        <begin position="112"/>
        <end position="319"/>
    </location>
</feature>
<dbReference type="PANTHER" id="PTHR13563">
    <property type="entry name" value="TRNA (GUANINE-9-) METHYLTRANSFERASE"/>
    <property type="match status" value="1"/>
</dbReference>
<dbReference type="EMBL" id="FO082268">
    <property type="protein sequence ID" value="CCO18761.1"/>
    <property type="molecule type" value="Genomic_DNA"/>
</dbReference>
<evidence type="ECO:0000256" key="4">
    <source>
        <dbReference type="ARBA" id="ARBA00022691"/>
    </source>
</evidence>
<keyword evidence="9" id="KW-1185">Reference proteome</keyword>
<dbReference type="GO" id="GO:0005634">
    <property type="term" value="C:nucleus"/>
    <property type="evidence" value="ECO:0007669"/>
    <property type="project" value="TreeGrafter"/>
</dbReference>
<dbReference type="GO" id="GO:0002939">
    <property type="term" value="P:tRNA N1-guanine methylation"/>
    <property type="evidence" value="ECO:0007669"/>
    <property type="project" value="TreeGrafter"/>
</dbReference>
<reference evidence="8 9" key="1">
    <citation type="submission" date="2011-10" db="EMBL/GenBank/DDBJ databases">
        <authorList>
            <person name="Genoscope - CEA"/>
        </authorList>
    </citation>
    <scope>NUCLEOTIDE SEQUENCE [LARGE SCALE GENOMIC DNA]</scope>
    <source>
        <strain evidence="8 9">RCC 1105</strain>
    </source>
</reference>
<keyword evidence="3" id="KW-0808">Transferase</keyword>
<organism evidence="8 9">
    <name type="scientific">Bathycoccus prasinos</name>
    <dbReference type="NCBI Taxonomy" id="41875"/>
    <lineage>
        <taxon>Eukaryota</taxon>
        <taxon>Viridiplantae</taxon>
        <taxon>Chlorophyta</taxon>
        <taxon>Mamiellophyceae</taxon>
        <taxon>Mamiellales</taxon>
        <taxon>Bathycoccaceae</taxon>
        <taxon>Bathycoccus</taxon>
    </lineage>
</organism>
<dbReference type="PROSITE" id="PS51675">
    <property type="entry name" value="SAM_MT_TRM10"/>
    <property type="match status" value="1"/>
</dbReference>
<dbReference type="CDD" id="cd18089">
    <property type="entry name" value="SPOUT_Trm10-like"/>
    <property type="match status" value="1"/>
</dbReference>
<feature type="compositionally biased region" description="Polar residues" evidence="6">
    <location>
        <begin position="1"/>
        <end position="11"/>
    </location>
</feature>
<feature type="compositionally biased region" description="Basic residues" evidence="6">
    <location>
        <begin position="41"/>
        <end position="51"/>
    </location>
</feature>
<evidence type="ECO:0000256" key="5">
    <source>
        <dbReference type="ARBA" id="ARBA00048434"/>
    </source>
</evidence>
<dbReference type="Gene3D" id="3.40.1280.30">
    <property type="match status" value="1"/>
</dbReference>
<evidence type="ECO:0000256" key="2">
    <source>
        <dbReference type="ARBA" id="ARBA00022603"/>
    </source>
</evidence>
<dbReference type="GO" id="GO:0000049">
    <property type="term" value="F:tRNA binding"/>
    <property type="evidence" value="ECO:0007669"/>
    <property type="project" value="TreeGrafter"/>
</dbReference>
<dbReference type="KEGG" id="bpg:Bathy11g00150"/>
<evidence type="ECO:0000313" key="8">
    <source>
        <dbReference type="EMBL" id="CCO18761.1"/>
    </source>
</evidence>
<dbReference type="InterPro" id="IPR007356">
    <property type="entry name" value="tRNA_m1G_MeTrfase_euk"/>
</dbReference>
<dbReference type="AlphaFoldDB" id="K8EL35"/>
<dbReference type="RefSeq" id="XP_007510416.1">
    <property type="nucleotide sequence ID" value="XM_007510354.1"/>
</dbReference>
<dbReference type="OrthoDB" id="278300at2759"/>
<sequence>METESMPSTASAVPEKQREKENEDKKDERDKEGEAFALLSHRQRKKMKRMLFNRAEKLSRKEKEKTERKSNRLKRKGEINEMLLNMSTDEREAWRKEAFRKKNEKLKEVQKKEKEMKEKFAKAKQNIVIDLDFDDIMTPAEKQSMVKQMRICYAVNKKAKISTRLHLTSMNGKGTSRDLREKIDGFENWQGIYTHDNSLPFEIERRGMTDNEASIFFKRKKDLVYLTADSPFEISTLNENDIYIIGGFIDRNRHKMKTLNKAEALGIRHARLPINDFPQMKSSSVLTVNQCFEILVTQLEMNDWKQTIERSVPRRKIAAAAKEKLAEAPKTMTASKIPINVDKAVVDGFTDYGELSD</sequence>
<protein>
    <recommendedName>
        <fullName evidence="1">tRNA (guanine(9)-N(1))-methyltransferase</fullName>
        <ecNumber evidence="1">2.1.1.221</ecNumber>
    </recommendedName>
</protein>
<keyword evidence="4" id="KW-0949">S-adenosyl-L-methionine</keyword>
<feature type="compositionally biased region" description="Basic and acidic residues" evidence="6">
    <location>
        <begin position="15"/>
        <end position="34"/>
    </location>
</feature>
<accession>K8EL35</accession>
<dbReference type="InterPro" id="IPR028564">
    <property type="entry name" value="MT_TRM10-typ"/>
</dbReference>
<dbReference type="STRING" id="41875.K8EL35"/>
<dbReference type="PANTHER" id="PTHR13563:SF13">
    <property type="entry name" value="TRNA METHYLTRANSFERASE 10 HOMOLOG A"/>
    <property type="match status" value="1"/>
</dbReference>
<evidence type="ECO:0000313" key="9">
    <source>
        <dbReference type="Proteomes" id="UP000198341"/>
    </source>
</evidence>
<dbReference type="eggNOG" id="KOG2967">
    <property type="taxonomic scope" value="Eukaryota"/>
</dbReference>
<feature type="compositionally biased region" description="Basic and acidic residues" evidence="6">
    <location>
        <begin position="54"/>
        <end position="70"/>
    </location>
</feature>
<dbReference type="GO" id="GO:0052905">
    <property type="term" value="F:tRNA (guanosine(9)-N1)-methyltransferase activity"/>
    <property type="evidence" value="ECO:0007669"/>
    <property type="project" value="UniProtKB-EC"/>
</dbReference>
<evidence type="ECO:0000256" key="6">
    <source>
        <dbReference type="SAM" id="MobiDB-lite"/>
    </source>
</evidence>
<name>K8EL35_9CHLO</name>
<evidence type="ECO:0000256" key="3">
    <source>
        <dbReference type="ARBA" id="ARBA00022679"/>
    </source>
</evidence>